<dbReference type="GO" id="GO:0055085">
    <property type="term" value="P:transmembrane transport"/>
    <property type="evidence" value="ECO:0007669"/>
    <property type="project" value="InterPro"/>
</dbReference>
<keyword evidence="11" id="KW-1185">Reference proteome</keyword>
<dbReference type="InterPro" id="IPR051393">
    <property type="entry name" value="ABC_transporter_permease"/>
</dbReference>
<keyword evidence="4 7" id="KW-0812">Transmembrane</keyword>
<evidence type="ECO:0000256" key="1">
    <source>
        <dbReference type="ARBA" id="ARBA00004651"/>
    </source>
</evidence>
<proteinExistence type="inferred from homology"/>
<evidence type="ECO:0000256" key="3">
    <source>
        <dbReference type="ARBA" id="ARBA00022475"/>
    </source>
</evidence>
<sequence>MALAPASPHPPDTATATATRPGKVARRPKPSSEPPEGNRERAKGRDRLWVAAFLVPFLVLYMGFTLWPLIATVYYSFFDWSGSGPLDNFVGGDNYSRILGDPLFWQAVVNTLLFAVGTTLIKLPLSLLAALVMTRKWLRAKRALRTVFFAPLIIPVAMAGLVFTYLLNPSNGALNSALHGLGLTDGTTDVFANRWTALLALVLISVWQVFGQYMIYWMAALQNVPDELYEAAELDGASEWQKLTRITLPLIRPVAVVIVMLALVNAMHVFGLVVTLTGGGPGTSTYVVSYFIYKQAFGSMPFAYGYASAAALLFSVMAFLLVTSQGLFVRRAQKMRKEYGV</sequence>
<dbReference type="PANTHER" id="PTHR30193:SF41">
    <property type="entry name" value="DIACETYLCHITOBIOSE UPTAKE SYSTEM PERMEASE PROTEIN NGCF"/>
    <property type="match status" value="1"/>
</dbReference>
<comment type="subcellular location">
    <subcellularLocation>
        <location evidence="1 7">Cell membrane</location>
        <topology evidence="1 7">Multi-pass membrane protein</topology>
    </subcellularLocation>
</comment>
<name>A0A7T7L4E6_9ACTN</name>
<dbReference type="SUPFAM" id="SSF161098">
    <property type="entry name" value="MetI-like"/>
    <property type="match status" value="1"/>
</dbReference>
<evidence type="ECO:0000259" key="9">
    <source>
        <dbReference type="PROSITE" id="PS50928"/>
    </source>
</evidence>
<dbReference type="InterPro" id="IPR000515">
    <property type="entry name" value="MetI-like"/>
</dbReference>
<reference evidence="10 11" key="1">
    <citation type="submission" date="2020-12" db="EMBL/GenBank/DDBJ databases">
        <title>A novel species.</title>
        <authorList>
            <person name="Li K."/>
        </authorList>
    </citation>
    <scope>NUCLEOTIDE SEQUENCE [LARGE SCALE GENOMIC DNA]</scope>
    <source>
        <strain evidence="10 11">ZYC-3</strain>
    </source>
</reference>
<feature type="region of interest" description="Disordered" evidence="8">
    <location>
        <begin position="1"/>
        <end position="41"/>
    </location>
</feature>
<dbReference type="RefSeq" id="WP_200401043.1">
    <property type="nucleotide sequence ID" value="NZ_CP066831.1"/>
</dbReference>
<dbReference type="PROSITE" id="PS50928">
    <property type="entry name" value="ABC_TM1"/>
    <property type="match status" value="1"/>
</dbReference>
<feature type="transmembrane region" description="Helical" evidence="7">
    <location>
        <begin position="112"/>
        <end position="134"/>
    </location>
</feature>
<protein>
    <submittedName>
        <fullName evidence="10">Sugar ABC transporter permease</fullName>
    </submittedName>
</protein>
<dbReference type="Gene3D" id="1.10.3720.10">
    <property type="entry name" value="MetI-like"/>
    <property type="match status" value="1"/>
</dbReference>
<evidence type="ECO:0000256" key="2">
    <source>
        <dbReference type="ARBA" id="ARBA00022448"/>
    </source>
</evidence>
<dbReference type="InterPro" id="IPR035906">
    <property type="entry name" value="MetI-like_sf"/>
</dbReference>
<keyword evidence="5 7" id="KW-1133">Transmembrane helix</keyword>
<dbReference type="CDD" id="cd06261">
    <property type="entry name" value="TM_PBP2"/>
    <property type="match status" value="1"/>
</dbReference>
<gene>
    <name evidence="10" type="ORF">JEQ17_46870</name>
</gene>
<evidence type="ECO:0000256" key="7">
    <source>
        <dbReference type="RuleBase" id="RU363032"/>
    </source>
</evidence>
<keyword evidence="6 7" id="KW-0472">Membrane</keyword>
<dbReference type="AlphaFoldDB" id="A0A7T7L4E6"/>
<feature type="transmembrane region" description="Helical" evidence="7">
    <location>
        <begin position="303"/>
        <end position="329"/>
    </location>
</feature>
<evidence type="ECO:0000256" key="5">
    <source>
        <dbReference type="ARBA" id="ARBA00022989"/>
    </source>
</evidence>
<evidence type="ECO:0000256" key="8">
    <source>
        <dbReference type="SAM" id="MobiDB-lite"/>
    </source>
</evidence>
<comment type="similarity">
    <text evidence="7">Belongs to the binding-protein-dependent transport system permease family.</text>
</comment>
<dbReference type="EMBL" id="CP066831">
    <property type="protein sequence ID" value="QQM46210.1"/>
    <property type="molecule type" value="Genomic_DNA"/>
</dbReference>
<organism evidence="10 11">
    <name type="scientific">Streptomyces liliifuscus</name>
    <dbReference type="NCBI Taxonomy" id="2797636"/>
    <lineage>
        <taxon>Bacteria</taxon>
        <taxon>Bacillati</taxon>
        <taxon>Actinomycetota</taxon>
        <taxon>Actinomycetes</taxon>
        <taxon>Kitasatosporales</taxon>
        <taxon>Streptomycetaceae</taxon>
        <taxon>Streptomyces</taxon>
    </lineage>
</organism>
<dbReference type="Proteomes" id="UP000595636">
    <property type="component" value="Chromosome"/>
</dbReference>
<keyword evidence="3" id="KW-1003">Cell membrane</keyword>
<feature type="transmembrane region" description="Helical" evidence="7">
    <location>
        <begin position="250"/>
        <end position="274"/>
    </location>
</feature>
<keyword evidence="2 7" id="KW-0813">Transport</keyword>
<feature type="transmembrane region" description="Helical" evidence="7">
    <location>
        <begin position="48"/>
        <end position="77"/>
    </location>
</feature>
<feature type="domain" description="ABC transmembrane type-1" evidence="9">
    <location>
        <begin position="108"/>
        <end position="325"/>
    </location>
</feature>
<evidence type="ECO:0000313" key="10">
    <source>
        <dbReference type="EMBL" id="QQM46210.1"/>
    </source>
</evidence>
<dbReference type="PANTHER" id="PTHR30193">
    <property type="entry name" value="ABC TRANSPORTER PERMEASE PROTEIN"/>
    <property type="match status" value="1"/>
</dbReference>
<evidence type="ECO:0000256" key="4">
    <source>
        <dbReference type="ARBA" id="ARBA00022692"/>
    </source>
</evidence>
<feature type="compositionally biased region" description="Low complexity" evidence="8">
    <location>
        <begin position="1"/>
        <end position="21"/>
    </location>
</feature>
<accession>A0A7T7L4E6</accession>
<dbReference type="KEGG" id="slf:JEQ17_46870"/>
<dbReference type="GO" id="GO:0005886">
    <property type="term" value="C:plasma membrane"/>
    <property type="evidence" value="ECO:0007669"/>
    <property type="project" value="UniProtKB-SubCell"/>
</dbReference>
<feature type="transmembrane region" description="Helical" evidence="7">
    <location>
        <begin position="146"/>
        <end position="167"/>
    </location>
</feature>
<dbReference type="Pfam" id="PF00528">
    <property type="entry name" value="BPD_transp_1"/>
    <property type="match status" value="1"/>
</dbReference>
<evidence type="ECO:0000256" key="6">
    <source>
        <dbReference type="ARBA" id="ARBA00023136"/>
    </source>
</evidence>
<feature type="transmembrane region" description="Helical" evidence="7">
    <location>
        <begin position="195"/>
        <end position="216"/>
    </location>
</feature>
<evidence type="ECO:0000313" key="11">
    <source>
        <dbReference type="Proteomes" id="UP000595636"/>
    </source>
</evidence>